<evidence type="ECO:0000256" key="1">
    <source>
        <dbReference type="SAM" id="Phobius"/>
    </source>
</evidence>
<gene>
    <name evidence="2" type="primary">M90</name>
</gene>
<keyword evidence="1" id="KW-1133">Transmembrane helix</keyword>
<feature type="transmembrane region" description="Helical" evidence="1">
    <location>
        <begin position="236"/>
        <end position="259"/>
    </location>
</feature>
<accession>A8E1K8</accession>
<sequence length="318" mass="35848">MDSARRNTSSRVSCSMPAFLSSPRITFMLLGVLLCFALASGGTADLYTWIQATPSNITSPSDVFTMNVTISATDSDRSGRINASTFAYVTEAEQSQNEADAPEYDTASKQIHTTFAPVLFNWFRVTGKNNTARFRTVLFILTCNETHSSLLMNSPPRFTAMRIDLDNTNATQPLYLQMFSKRQCMQKIEPIITKRSHVGIRRILSKTCLTYRRAADPEVQLAEGTVGREPQEAYTFLHVLIAFLFCIGTGLIVCLYAILRPYYQKKSANAFPKKKKNRDDKATLWPRKPIFTEEYYDSPPGSIKKPYAVVNPGFMYKD</sequence>
<proteinExistence type="predicted"/>
<evidence type="ECO:0000313" key="2">
    <source>
        <dbReference type="EMBL" id="CAP08129.1"/>
    </source>
</evidence>
<organismHost>
    <name type="scientific">Mus musculus</name>
    <name type="common">Mouse</name>
    <dbReference type="NCBI Taxonomy" id="10090"/>
</organismHost>
<protein>
    <submittedName>
        <fullName evidence="2">M90 protein</fullName>
    </submittedName>
</protein>
<keyword evidence="1" id="KW-0472">Membrane</keyword>
<name>A8E1K8_MUHVK</name>
<keyword evidence="1" id="KW-0812">Transmembrane</keyword>
<evidence type="ECO:0000313" key="3">
    <source>
        <dbReference type="Proteomes" id="UP000158680"/>
    </source>
</evidence>
<organism evidence="2 3">
    <name type="scientific">Murid herpesvirus 1 (strain K181)</name>
    <name type="common">MuHV-1</name>
    <name type="synonym">Mouse cytomegalovirus</name>
    <dbReference type="NCBI Taxonomy" id="69156"/>
    <lineage>
        <taxon>Viruses</taxon>
        <taxon>Duplodnaviria</taxon>
        <taxon>Heunggongvirae</taxon>
        <taxon>Peploviricota</taxon>
        <taxon>Herviviricetes</taxon>
        <taxon>Herpesvirales</taxon>
        <taxon>Orthoherpesviridae</taxon>
        <taxon>Betaherpesvirinae</taxon>
        <taxon>Muromegalovirus</taxon>
        <taxon>Muromegalovirus muridbeta1</taxon>
        <taxon>Murid herpesvirus 1</taxon>
    </lineage>
</organism>
<reference evidence="2 3" key="1">
    <citation type="journal article" date="2005" name="J. Virol.">
        <title>Use of a murine cytomegalovirus K181-derived bacterial artificial chromosome as a vaccine vector for immunocontraception.</title>
        <authorList>
            <person name="Redwood A.J."/>
            <person name="Messerle M."/>
            <person name="Harvey N.L."/>
            <person name="Hardy C.M."/>
            <person name="Kozinowski U.H."/>
            <person name="Lawson M.A."/>
            <person name="Shellam G.R."/>
        </authorList>
    </citation>
    <scope>NUCLEOTIDE SEQUENCE [LARGE SCALE GENOMIC DNA]</scope>
    <source>
        <strain evidence="2">K181</strain>
    </source>
</reference>
<reference evidence="2 3" key="2">
    <citation type="journal article" date="2008" name="J. Virol.">
        <title>Laboratory strains of murine cytomegalovirus are genetically similar to but phenotypically distinct from wild strains of virus.</title>
        <authorList>
            <person name="Smith L.M."/>
            <person name="McWhorter A.R."/>
            <person name="Masters L.L."/>
            <person name="Shellam G.R."/>
            <person name="Redwood A.J."/>
        </authorList>
    </citation>
    <scope>NUCLEOTIDE SEQUENCE [LARGE SCALE GENOMIC DNA]</scope>
    <source>
        <strain evidence="2">K181</strain>
    </source>
</reference>
<dbReference type="EMBL" id="AM886412">
    <property type="protein sequence ID" value="CAP08129.1"/>
    <property type="molecule type" value="Genomic_DNA"/>
</dbReference>
<dbReference type="Proteomes" id="UP000158680">
    <property type="component" value="Segment"/>
</dbReference>